<dbReference type="Proteomes" id="UP000565715">
    <property type="component" value="Unassembled WGS sequence"/>
</dbReference>
<gene>
    <name evidence="4" type="ORF">HGA13_01575</name>
</gene>
<feature type="region of interest" description="Disordered" evidence="2">
    <location>
        <begin position="245"/>
        <end position="295"/>
    </location>
</feature>
<evidence type="ECO:0000256" key="2">
    <source>
        <dbReference type="SAM" id="MobiDB-lite"/>
    </source>
</evidence>
<feature type="region of interest" description="Disordered" evidence="2">
    <location>
        <begin position="194"/>
        <end position="222"/>
    </location>
</feature>
<dbReference type="EMBL" id="JAAXOO010000001">
    <property type="protein sequence ID" value="NKY31767.1"/>
    <property type="molecule type" value="Genomic_DNA"/>
</dbReference>
<dbReference type="RefSeq" id="WP_068036001.1">
    <property type="nucleotide sequence ID" value="NZ_JAAXOO010000001.1"/>
</dbReference>
<organism evidence="4 5">
    <name type="scientific">Nocardia speluncae</name>
    <dbReference type="NCBI Taxonomy" id="419477"/>
    <lineage>
        <taxon>Bacteria</taxon>
        <taxon>Bacillati</taxon>
        <taxon>Actinomycetota</taxon>
        <taxon>Actinomycetes</taxon>
        <taxon>Mycobacteriales</taxon>
        <taxon>Nocardiaceae</taxon>
        <taxon>Nocardia</taxon>
    </lineage>
</organism>
<sequence>MIEPPAHGFTGVVWEARPAEKLATDLITGGGTMRLADAVAAWTRLGTQFGTAALDYDRIVAELRQAWRSESSAIPLERLAVVRDWLLDAAGAAAANATRVAEHIATYELARAAMPHPEEVAALAAAQETIAQVSAILGAPLTAIADDTEFQQDAAKSSAARVMRTYEAASDALATPWQHAPPPVVVSDSALRAEEKARAEPRSTVTPVTHAPRGVGPGFPRVPSIPLHREPGAYRAVSIVQATTAPTTPAATTTTAASDPGSNGPMPGAAGPGAAAASTDDRGSRAGDAAPYRADPTDLAEAIQAAPAVLGATAPANAAHDAAVPAQQRGTP</sequence>
<evidence type="ECO:0000259" key="3">
    <source>
        <dbReference type="Pfam" id="PF00823"/>
    </source>
</evidence>
<evidence type="ECO:0000256" key="1">
    <source>
        <dbReference type="ARBA" id="ARBA00010652"/>
    </source>
</evidence>
<protein>
    <submittedName>
        <fullName evidence="4">PPE domain-containing protein</fullName>
    </submittedName>
</protein>
<dbReference type="Pfam" id="PF00823">
    <property type="entry name" value="PPE"/>
    <property type="match status" value="1"/>
</dbReference>
<dbReference type="SUPFAM" id="SSF140459">
    <property type="entry name" value="PE/PPE dimer-like"/>
    <property type="match status" value="1"/>
</dbReference>
<dbReference type="InterPro" id="IPR038332">
    <property type="entry name" value="PPE_sf"/>
</dbReference>
<dbReference type="InterPro" id="IPR000030">
    <property type="entry name" value="PPE_dom"/>
</dbReference>
<proteinExistence type="inferred from homology"/>
<dbReference type="AlphaFoldDB" id="A0A846X8H4"/>
<feature type="compositionally biased region" description="Low complexity" evidence="2">
    <location>
        <begin position="212"/>
        <end position="222"/>
    </location>
</feature>
<feature type="compositionally biased region" description="Low complexity" evidence="2">
    <location>
        <begin position="245"/>
        <end position="277"/>
    </location>
</feature>
<name>A0A846X8H4_9NOCA</name>
<comment type="caution">
    <text evidence="4">The sequence shown here is derived from an EMBL/GenBank/DDBJ whole genome shotgun (WGS) entry which is preliminary data.</text>
</comment>
<evidence type="ECO:0000313" key="5">
    <source>
        <dbReference type="Proteomes" id="UP000565715"/>
    </source>
</evidence>
<keyword evidence="5" id="KW-1185">Reference proteome</keyword>
<reference evidence="4 5" key="1">
    <citation type="submission" date="2020-04" db="EMBL/GenBank/DDBJ databases">
        <title>MicrobeNet Type strains.</title>
        <authorList>
            <person name="Nicholson A.C."/>
        </authorList>
    </citation>
    <scope>NUCLEOTIDE SEQUENCE [LARGE SCALE GENOMIC DNA]</scope>
    <source>
        <strain evidence="4 5">DSM 45078</strain>
    </source>
</reference>
<feature type="domain" description="PPE" evidence="3">
    <location>
        <begin position="14"/>
        <end position="177"/>
    </location>
</feature>
<evidence type="ECO:0000313" key="4">
    <source>
        <dbReference type="EMBL" id="NKY31767.1"/>
    </source>
</evidence>
<dbReference type="Gene3D" id="1.20.1260.20">
    <property type="entry name" value="PPE superfamily"/>
    <property type="match status" value="1"/>
</dbReference>
<accession>A0A846X8H4</accession>
<comment type="similarity">
    <text evidence="1">Belongs to the mycobacterial PPE family.</text>
</comment>